<evidence type="ECO:0000313" key="2">
    <source>
        <dbReference type="Proteomes" id="UP000076532"/>
    </source>
</evidence>
<sequence>MDASSLDFGVCNQDIPPSNSELSVSTPDHTCTQSWALKSYSALSLVWVWRGGMKIYTGATYGSNFMYESGPSIRIETRLGESEGNITIPVSARARVPPSPNLFLSSLCGLCTHSTDVLVTRPSIRLEARARQPSQASANANANGTADVNMYTCACPAA</sequence>
<reference evidence="1 2" key="1">
    <citation type="journal article" date="2016" name="Mol. Biol. Evol.">
        <title>Comparative Genomics of Early-Diverging Mushroom-Forming Fungi Provides Insights into the Origins of Lignocellulose Decay Capabilities.</title>
        <authorList>
            <person name="Nagy L.G."/>
            <person name="Riley R."/>
            <person name="Tritt A."/>
            <person name="Adam C."/>
            <person name="Daum C."/>
            <person name="Floudas D."/>
            <person name="Sun H."/>
            <person name="Yadav J.S."/>
            <person name="Pangilinan J."/>
            <person name="Larsson K.H."/>
            <person name="Matsuura K."/>
            <person name="Barry K."/>
            <person name="Labutti K."/>
            <person name="Kuo R."/>
            <person name="Ohm R.A."/>
            <person name="Bhattacharya S.S."/>
            <person name="Shirouzu T."/>
            <person name="Yoshinaga Y."/>
            <person name="Martin F.M."/>
            <person name="Grigoriev I.V."/>
            <person name="Hibbett D.S."/>
        </authorList>
    </citation>
    <scope>NUCLEOTIDE SEQUENCE [LARGE SCALE GENOMIC DNA]</scope>
    <source>
        <strain evidence="1 2">CBS 109695</strain>
    </source>
</reference>
<protein>
    <submittedName>
        <fullName evidence="1">Uncharacterized protein</fullName>
    </submittedName>
</protein>
<gene>
    <name evidence="1" type="ORF">FIBSPDRAFT_331720</name>
</gene>
<dbReference type="AlphaFoldDB" id="A0A167WF65"/>
<accession>A0A167WF65</accession>
<proteinExistence type="predicted"/>
<name>A0A167WF65_9AGAM</name>
<organism evidence="1 2">
    <name type="scientific">Athelia psychrophila</name>
    <dbReference type="NCBI Taxonomy" id="1759441"/>
    <lineage>
        <taxon>Eukaryota</taxon>
        <taxon>Fungi</taxon>
        <taxon>Dikarya</taxon>
        <taxon>Basidiomycota</taxon>
        <taxon>Agaricomycotina</taxon>
        <taxon>Agaricomycetes</taxon>
        <taxon>Agaricomycetidae</taxon>
        <taxon>Atheliales</taxon>
        <taxon>Atheliaceae</taxon>
        <taxon>Athelia</taxon>
    </lineage>
</organism>
<evidence type="ECO:0000313" key="1">
    <source>
        <dbReference type="EMBL" id="KZP06029.1"/>
    </source>
</evidence>
<dbReference type="Proteomes" id="UP000076532">
    <property type="component" value="Unassembled WGS sequence"/>
</dbReference>
<dbReference type="EMBL" id="KV417807">
    <property type="protein sequence ID" value="KZP06029.1"/>
    <property type="molecule type" value="Genomic_DNA"/>
</dbReference>
<keyword evidence="2" id="KW-1185">Reference proteome</keyword>